<organism evidence="2 3">
    <name type="scientific">Abeliophyllum distichum</name>
    <dbReference type="NCBI Taxonomy" id="126358"/>
    <lineage>
        <taxon>Eukaryota</taxon>
        <taxon>Viridiplantae</taxon>
        <taxon>Streptophyta</taxon>
        <taxon>Embryophyta</taxon>
        <taxon>Tracheophyta</taxon>
        <taxon>Spermatophyta</taxon>
        <taxon>Magnoliopsida</taxon>
        <taxon>eudicotyledons</taxon>
        <taxon>Gunneridae</taxon>
        <taxon>Pentapetalae</taxon>
        <taxon>asterids</taxon>
        <taxon>lamiids</taxon>
        <taxon>Lamiales</taxon>
        <taxon>Oleaceae</taxon>
        <taxon>Forsythieae</taxon>
        <taxon>Abeliophyllum</taxon>
    </lineage>
</organism>
<dbReference type="PANTHER" id="PTHR32387:SF3">
    <property type="entry name" value="ATP_DNA BINDING PROTEIN"/>
    <property type="match status" value="1"/>
</dbReference>
<dbReference type="Pfam" id="PF25794">
    <property type="entry name" value="SACS"/>
    <property type="match status" value="1"/>
</dbReference>
<dbReference type="Gene3D" id="3.30.565.10">
    <property type="entry name" value="Histidine kinase-like ATPase, C-terminal domain"/>
    <property type="match status" value="1"/>
</dbReference>
<gene>
    <name evidence="2" type="ORF">Adt_00622</name>
</gene>
<dbReference type="InterPro" id="IPR058210">
    <property type="entry name" value="SACS/Nov_dom"/>
</dbReference>
<comment type="caution">
    <text evidence="2">The sequence shown here is derived from an EMBL/GenBank/DDBJ whole genome shotgun (WGS) entry which is preliminary data.</text>
</comment>
<dbReference type="SUPFAM" id="SSF55874">
    <property type="entry name" value="ATPase domain of HSP90 chaperone/DNA topoisomerase II/histidine kinase"/>
    <property type="match status" value="1"/>
</dbReference>
<dbReference type="InterPro" id="IPR036890">
    <property type="entry name" value="HATPase_C_sf"/>
</dbReference>
<proteinExistence type="predicted"/>
<sequence length="1032" mass="117289">MATPREHIEEIRRCKFCIGAGEPNPLTEDLHQAVKNLSAELYAKDVHFLMELIQNAEDNEYADGVEPSLEFVITSKDITETGANSTLLIFNNEKGFSPKNIESVCSVGRSTKKNKRKRGYIGEKGIGFKSVFLITSQPYIFSSGYQIRFNESPCSKCNLGYIVPEWVEENPILPEIKHIYGSSSDLPTTTIILPLKPDKVKPVKQQLSSIHPELLLFLSKIKRLSVRADTEDTVTAISISSDDFERDCSYYMWRQRFPVKPENKVDKRMEVDDWVITLAFPNGKRLHRGTNTPGIGIYAFLPTEMVINFPFIIQADFLLASSRETILLDCTWNQGILDCVPSAYVNAFTSIVKASEEAPVSVLPRMFGFLPVVSSPYPQLNSVRLSIQAKLMEESIIPCESYTEQKFFHKPREVGRLKPAFWNVLKMAREQGVHRSSNLVLGVSEDLYLELLLFIAENWKSFLNTSIRDIPLLKYVGAQLSLCSINGVSQGVKIFLSESRRHISWLIDWNGEFLCANNLVFLPKLTQERIFSHSKGQTIREWLTKVVKVSCVSVNGYALLLRKLLASHRKCVVTYVHFLCHSLRKNYLSTSEVDCVCSSMPLVNNYGLVKISGKKVLVPANGSSWVQLFGSNPWGNEGFVELGEDYLYSANHAGVLTGEKELLEFLKSHVSASDIPDLPPPDSEIPSFFSLLTKTNAYLLLKWIRNLKRKGIYIPIKFLNCIKNGGWLRVSLCGSVCCKPPSQSFLLTSSWECLLQNRSLLVDIPLIDQNFYGKEICNYKEELKTAGVMFEFGEACKYIGNHLMKLAASSTLNRGHVFSILNFIKFLRDKFLPSDIFINKIKGERWLRTSQGNRSPLGSVFYDEEWKAASQISDIPFIDCDYYGYEILSFREELKLLGVLFGFYENYKLVVENLKSPSCFMSIPAECVLLMLECKRRSWSSDKITRVLKDNVRLKTDMGYKSPAECYLFDPTWGCLLQVFKSFPLVDVQFYGERILSYRNELKNIGVLVGFEEATKAFGRVFFAASFSFFHE</sequence>
<dbReference type="InterPro" id="IPR052957">
    <property type="entry name" value="Auxin_embryo_med"/>
</dbReference>
<keyword evidence="3" id="KW-1185">Reference proteome</keyword>
<evidence type="ECO:0000313" key="3">
    <source>
        <dbReference type="Proteomes" id="UP001604336"/>
    </source>
</evidence>
<dbReference type="EMBL" id="JBFOLK010000001">
    <property type="protein sequence ID" value="KAL2539644.1"/>
    <property type="molecule type" value="Genomic_DNA"/>
</dbReference>
<reference evidence="3" key="1">
    <citation type="submission" date="2024-07" db="EMBL/GenBank/DDBJ databases">
        <title>Two chromosome-level genome assemblies of Korean endemic species Abeliophyllum distichum and Forsythia ovata (Oleaceae).</title>
        <authorList>
            <person name="Jang H."/>
        </authorList>
    </citation>
    <scope>NUCLEOTIDE SEQUENCE [LARGE SCALE GENOMIC DNA]</scope>
</reference>
<protein>
    <submittedName>
        <fullName evidence="2">DNA binding</fullName>
    </submittedName>
</protein>
<accession>A0ABD1VQL3</accession>
<feature type="domain" description="Sacsin/Nov" evidence="1">
    <location>
        <begin position="28"/>
        <end position="144"/>
    </location>
</feature>
<evidence type="ECO:0000313" key="2">
    <source>
        <dbReference type="EMBL" id="KAL2539644.1"/>
    </source>
</evidence>
<name>A0ABD1VQL3_9LAMI</name>
<dbReference type="PANTHER" id="PTHR32387">
    <property type="entry name" value="WU:FJ29H11"/>
    <property type="match status" value="1"/>
</dbReference>
<evidence type="ECO:0000259" key="1">
    <source>
        <dbReference type="Pfam" id="PF25794"/>
    </source>
</evidence>
<dbReference type="AlphaFoldDB" id="A0ABD1VQL3"/>
<dbReference type="NCBIfam" id="NF047352">
    <property type="entry name" value="P_loop_sacsin"/>
    <property type="match status" value="1"/>
</dbReference>
<dbReference type="Proteomes" id="UP001604336">
    <property type="component" value="Unassembled WGS sequence"/>
</dbReference>